<feature type="binding site" evidence="16">
    <location>
        <position position="253"/>
    </location>
    <ligand>
        <name>phosphate</name>
        <dbReference type="ChEBI" id="CHEBI:43474"/>
    </ligand>
</feature>
<evidence type="ECO:0000256" key="5">
    <source>
        <dbReference type="ARBA" id="ARBA00010584"/>
    </source>
</evidence>
<dbReference type="Pfam" id="PF02774">
    <property type="entry name" value="Semialdhyde_dhC"/>
    <property type="match status" value="1"/>
</dbReference>
<evidence type="ECO:0000256" key="11">
    <source>
        <dbReference type="ARBA" id="ARBA00022915"/>
    </source>
</evidence>
<dbReference type="HAMAP" id="MF_02121">
    <property type="entry name" value="ASADH"/>
    <property type="match status" value="1"/>
</dbReference>
<dbReference type="PANTHER" id="PTHR46278:SF4">
    <property type="entry name" value="ASPARTATE-SEMIALDEHYDE DEHYDROGENASE"/>
    <property type="match status" value="1"/>
</dbReference>
<proteinExistence type="inferred from homology"/>
<comment type="catalytic activity">
    <reaction evidence="15 16">
        <text>L-aspartate 4-semialdehyde + phosphate + NADP(+) = 4-phospho-L-aspartate + NADPH + H(+)</text>
        <dbReference type="Rhea" id="RHEA:24284"/>
        <dbReference type="ChEBI" id="CHEBI:15378"/>
        <dbReference type="ChEBI" id="CHEBI:43474"/>
        <dbReference type="ChEBI" id="CHEBI:57535"/>
        <dbReference type="ChEBI" id="CHEBI:57783"/>
        <dbReference type="ChEBI" id="CHEBI:58349"/>
        <dbReference type="ChEBI" id="CHEBI:537519"/>
        <dbReference type="EC" id="1.2.1.11"/>
    </reaction>
</comment>
<evidence type="ECO:0000313" key="19">
    <source>
        <dbReference type="EMBL" id="CDG15723.1"/>
    </source>
</evidence>
<dbReference type="CDD" id="cd02314">
    <property type="entry name" value="VcASADH1_like_N"/>
    <property type="match status" value="1"/>
</dbReference>
<dbReference type="FunFam" id="3.30.360.10:FF:000012">
    <property type="entry name" value="Aspartate-semialdehyde dehydrogenase"/>
    <property type="match status" value="1"/>
</dbReference>
<evidence type="ECO:0000313" key="20">
    <source>
        <dbReference type="EMBL" id="TYP01938.1"/>
    </source>
</evidence>
<dbReference type="PROSITE" id="PS01103">
    <property type="entry name" value="ASD"/>
    <property type="match status" value="1"/>
</dbReference>
<feature type="binding site" evidence="16">
    <location>
        <begin position="11"/>
        <end position="14"/>
    </location>
    <ligand>
        <name>NADP(+)</name>
        <dbReference type="ChEBI" id="CHEBI:58349"/>
    </ligand>
</feature>
<dbReference type="HOGENOM" id="CLU_066397_0_0_6"/>
<dbReference type="GO" id="GO:0050661">
    <property type="term" value="F:NADP binding"/>
    <property type="evidence" value="ECO:0007669"/>
    <property type="project" value="UniProtKB-UniRule"/>
</dbReference>
<keyword evidence="13 16" id="KW-0457">Lysine biosynthesis</keyword>
<evidence type="ECO:0000313" key="21">
    <source>
        <dbReference type="Proteomes" id="UP000032721"/>
    </source>
</evidence>
<reference evidence="20 22" key="2">
    <citation type="submission" date="2019-07" db="EMBL/GenBank/DDBJ databases">
        <title>Genomic Encyclopedia of Type Strains, Phase I: the one thousand microbial genomes (KMG-I) project.</title>
        <authorList>
            <person name="Kyrpides N."/>
        </authorList>
    </citation>
    <scope>NUCLEOTIDE SEQUENCE [LARGE SCALE GENOMIC DNA]</scope>
    <source>
        <strain evidence="20 22">DSM 17909</strain>
    </source>
</reference>
<dbReference type="GO" id="GO:0051287">
    <property type="term" value="F:NAD binding"/>
    <property type="evidence" value="ECO:0007669"/>
    <property type="project" value="InterPro"/>
</dbReference>
<dbReference type="InterPro" id="IPR000319">
    <property type="entry name" value="Asp-semialdehyde_DH_CS"/>
</dbReference>
<feature type="active site" description="Proton acceptor" evidence="16 17">
    <location>
        <position position="284"/>
    </location>
</feature>
<comment type="pathway">
    <text evidence="4 16">Amino-acid biosynthesis; L-threonine biosynthesis; L-threonine from L-aspartate: step 2/5.</text>
</comment>
<feature type="active site" description="Acyl-thioester intermediate" evidence="16 17">
    <location>
        <position position="144"/>
    </location>
</feature>
<evidence type="ECO:0000256" key="9">
    <source>
        <dbReference type="ARBA" id="ARBA00022697"/>
    </source>
</evidence>
<dbReference type="EMBL" id="VNHN01000048">
    <property type="protein sequence ID" value="TYP01938.1"/>
    <property type="molecule type" value="Genomic_DNA"/>
</dbReference>
<dbReference type="GO" id="GO:0071266">
    <property type="term" value="P:'de novo' L-methionine biosynthetic process"/>
    <property type="evidence" value="ECO:0007669"/>
    <property type="project" value="UniProtKB-UniRule"/>
</dbReference>
<dbReference type="EC" id="1.2.1.11" evidence="7 16"/>
<feature type="binding site" evidence="16">
    <location>
        <position position="360"/>
    </location>
    <ligand>
        <name>NADP(+)</name>
        <dbReference type="ChEBI" id="CHEBI:58349"/>
    </ligand>
</feature>
<dbReference type="SUPFAM" id="SSF51735">
    <property type="entry name" value="NAD(P)-binding Rossmann-fold domains"/>
    <property type="match status" value="1"/>
</dbReference>
<dbReference type="SUPFAM" id="SSF55347">
    <property type="entry name" value="Glyceraldehyde-3-phosphate dehydrogenase-like, C-terminal domain"/>
    <property type="match status" value="1"/>
</dbReference>
<evidence type="ECO:0000256" key="13">
    <source>
        <dbReference type="ARBA" id="ARBA00023154"/>
    </source>
</evidence>
<dbReference type="AlphaFoldDB" id="A0A068QM01"/>
<dbReference type="GO" id="GO:0009097">
    <property type="term" value="P:isoleucine biosynthetic process"/>
    <property type="evidence" value="ECO:0007669"/>
    <property type="project" value="InterPro"/>
</dbReference>
<feature type="binding site" evidence="16">
    <location>
        <begin position="174"/>
        <end position="175"/>
    </location>
    <ligand>
        <name>NADP(+)</name>
        <dbReference type="ChEBI" id="CHEBI:58349"/>
    </ligand>
</feature>
<dbReference type="InterPro" id="IPR012280">
    <property type="entry name" value="Semialdhyde_DH_dimer_dom"/>
</dbReference>
<protein>
    <recommendedName>
        <fullName evidence="7 16">Aspartate-semialdehyde dehydrogenase</fullName>
        <shortName evidence="16">ASA dehydrogenase</shortName>
        <shortName evidence="16">ASADH</shortName>
        <ecNumber evidence="7 16">1.2.1.11</ecNumber>
    </recommendedName>
    <alternativeName>
        <fullName evidence="16">Aspartate-beta-semialdehyde dehydrogenase</fullName>
    </alternativeName>
</protein>
<keyword evidence="9 16" id="KW-0791">Threonine biosynthesis</keyword>
<dbReference type="UniPathway" id="UPA00034">
    <property type="reaction ID" value="UER00016"/>
</dbReference>
<dbReference type="Pfam" id="PF01118">
    <property type="entry name" value="Semialdhyde_dh"/>
    <property type="match status" value="1"/>
</dbReference>
<evidence type="ECO:0000256" key="7">
    <source>
        <dbReference type="ARBA" id="ARBA00013120"/>
    </source>
</evidence>
<dbReference type="PIRSF" id="PIRSF000148">
    <property type="entry name" value="ASA_dh"/>
    <property type="match status" value="1"/>
</dbReference>
<dbReference type="Proteomes" id="UP000324170">
    <property type="component" value="Unassembled WGS sequence"/>
</dbReference>
<keyword evidence="11 16" id="KW-0220">Diaminopimelate biosynthesis</keyword>
<comment type="similarity">
    <text evidence="5 16">Belongs to the aspartate-semialdehyde dehydrogenase family.</text>
</comment>
<dbReference type="GO" id="GO:0019877">
    <property type="term" value="P:diaminopimelate biosynthetic process"/>
    <property type="evidence" value="ECO:0007669"/>
    <property type="project" value="UniProtKB-UniRule"/>
</dbReference>
<evidence type="ECO:0000256" key="4">
    <source>
        <dbReference type="ARBA" id="ARBA00005097"/>
    </source>
</evidence>
<keyword evidence="22" id="KW-1185">Reference proteome</keyword>
<dbReference type="PANTHER" id="PTHR46278">
    <property type="entry name" value="DEHYDROGENASE, PUTATIVE-RELATED"/>
    <property type="match status" value="1"/>
</dbReference>
<dbReference type="Gene3D" id="3.40.50.720">
    <property type="entry name" value="NAD(P)-binding Rossmann-like Domain"/>
    <property type="match status" value="1"/>
</dbReference>
<dbReference type="NCBIfam" id="TIGR01745">
    <property type="entry name" value="asd_gamma"/>
    <property type="match status" value="1"/>
</dbReference>
<dbReference type="GO" id="GO:0009089">
    <property type="term" value="P:lysine biosynthetic process via diaminopimelate"/>
    <property type="evidence" value="ECO:0007669"/>
    <property type="project" value="UniProtKB-UniRule"/>
</dbReference>
<feature type="binding site" evidence="16">
    <location>
        <position position="250"/>
    </location>
    <ligand>
        <name>substrate</name>
    </ligand>
</feature>
<evidence type="ECO:0000259" key="18">
    <source>
        <dbReference type="SMART" id="SM00859"/>
    </source>
</evidence>
<comment type="subunit">
    <text evidence="6 16">Homodimer.</text>
</comment>
<accession>A0A068QM01</accession>
<dbReference type="InterPro" id="IPR012080">
    <property type="entry name" value="Asp_semialdehyde_DH"/>
</dbReference>
<evidence type="ECO:0000313" key="22">
    <source>
        <dbReference type="Proteomes" id="UP000324170"/>
    </source>
</evidence>
<evidence type="ECO:0000256" key="17">
    <source>
        <dbReference type="PIRSR" id="PIRSR000148-1"/>
    </source>
</evidence>
<comment type="caution">
    <text evidence="16">Lacks conserved residue(s) required for the propagation of feature annotation.</text>
</comment>
<evidence type="ECO:0000256" key="12">
    <source>
        <dbReference type="ARBA" id="ARBA00023002"/>
    </source>
</evidence>
<dbReference type="UniPathway" id="UPA00051">
    <property type="reaction ID" value="UER00464"/>
</dbReference>
<comment type="pathway">
    <text evidence="3 16">Amino-acid biosynthesis; L-lysine biosynthesis via DAP pathway; (S)-tetrahydrodipicolinate from L-aspartate: step 2/4.</text>
</comment>
<dbReference type="Gene3D" id="3.30.360.10">
    <property type="entry name" value="Dihydrodipicolinate Reductase, domain 2"/>
    <property type="match status" value="1"/>
</dbReference>
<dbReference type="STRING" id="351671.XDD1_0009"/>
<evidence type="ECO:0000256" key="8">
    <source>
        <dbReference type="ARBA" id="ARBA00022605"/>
    </source>
</evidence>
<dbReference type="NCBIfam" id="NF005144">
    <property type="entry name" value="PRK06598.1"/>
    <property type="match status" value="1"/>
</dbReference>
<dbReference type="InterPro" id="IPR000534">
    <property type="entry name" value="Semialdehyde_DH_NAD-bd"/>
</dbReference>
<comment type="pathway">
    <text evidence="2 16">Amino-acid biosynthesis; L-methionine biosynthesis via de novo pathway; L-homoserine from L-aspartate: step 2/3.</text>
</comment>
<gene>
    <name evidence="16 19" type="primary">asd</name>
    <name evidence="20" type="ORF">LY16_02615</name>
    <name evidence="19" type="ORF">XDD1_0009</name>
</gene>
<feature type="binding site" evidence="16">
    <location>
        <position position="111"/>
    </location>
    <ligand>
        <name>phosphate</name>
        <dbReference type="ChEBI" id="CHEBI:43474"/>
    </ligand>
</feature>
<dbReference type="CDD" id="cd23938">
    <property type="entry name" value="ASADH_C_bac_like"/>
    <property type="match status" value="1"/>
</dbReference>
<keyword evidence="8 16" id="KW-0028">Amino-acid biosynthesis</keyword>
<evidence type="ECO:0000256" key="15">
    <source>
        <dbReference type="ARBA" id="ARBA00047891"/>
    </source>
</evidence>
<evidence type="ECO:0000256" key="14">
    <source>
        <dbReference type="ARBA" id="ARBA00023167"/>
    </source>
</evidence>
<dbReference type="GO" id="GO:0009088">
    <property type="term" value="P:threonine biosynthetic process"/>
    <property type="evidence" value="ECO:0007669"/>
    <property type="project" value="UniProtKB-UniRule"/>
</dbReference>
<dbReference type="InterPro" id="IPR011534">
    <property type="entry name" value="Asp_ADH_gamma-type"/>
</dbReference>
<dbReference type="EMBL" id="FO704550">
    <property type="protein sequence ID" value="CDG15723.1"/>
    <property type="molecule type" value="Genomic_DNA"/>
</dbReference>
<feature type="binding site" evidence="16">
    <location>
        <position position="171"/>
    </location>
    <ligand>
        <name>substrate</name>
    </ligand>
</feature>
<sequence>MMKSVGFIGWRGMVGSVLMQRMVEERDFDQINPVFFTTSQHGLPAPSFAINSAINSAGKSGVLQNAFDIEALSALDIIISCQGGDYTNEIYPKLKATGWQGYWIDAASSLRMDDDAVIILDPVNSQHIQNSLNKGIKTFVGGNCTVSLMLMSLGGLFANDLIEWASVSSYQAASGGGARHMRELLVQMGMLHNQVAEELQNPASAILDIEKRVTDFTRSGALPMDQFGVPLAGSLIPWIDKQLENGQSREEWKGQAETNKILNTGNHVIPIDGLCVRIGALRCHSQAFTLKLKKDIPIHEIETLLASHNDWVRVIPNDRELTMQELTPAAVTGTLNTPVGRLRKLNMGPEYLSAFTVGDQLLWGAAEPLRRMLRILL</sequence>
<dbReference type="Proteomes" id="UP000032721">
    <property type="component" value="Chromosome"/>
</dbReference>
<evidence type="ECO:0000256" key="2">
    <source>
        <dbReference type="ARBA" id="ARBA00005021"/>
    </source>
</evidence>
<reference evidence="19 21" key="1">
    <citation type="submission" date="2013-07" db="EMBL/GenBank/DDBJ databases">
        <authorList>
            <person name="Genoscope - CEA"/>
        </authorList>
    </citation>
    <scope>NUCLEOTIDE SEQUENCE [LARGE SCALE GENOMIC DNA]</scope>
    <source>
        <strain evidence="19">FRM16</strain>
        <strain evidence="21">FRM16 / DSM 17909</strain>
    </source>
</reference>
<evidence type="ECO:0000256" key="3">
    <source>
        <dbReference type="ARBA" id="ARBA00005076"/>
    </source>
</evidence>
<evidence type="ECO:0000256" key="6">
    <source>
        <dbReference type="ARBA" id="ARBA00011738"/>
    </source>
</evidence>
<dbReference type="GO" id="GO:0046983">
    <property type="term" value="F:protein dimerization activity"/>
    <property type="evidence" value="ECO:0007669"/>
    <property type="project" value="InterPro"/>
</dbReference>
<dbReference type="KEGG" id="xdo:XDD1_0009"/>
<feature type="binding site" evidence="16">
    <location>
        <position position="82"/>
    </location>
    <ligand>
        <name>NADP(+)</name>
        <dbReference type="ChEBI" id="CHEBI:58349"/>
    </ligand>
</feature>
<evidence type="ECO:0000256" key="10">
    <source>
        <dbReference type="ARBA" id="ARBA00022857"/>
    </source>
</evidence>
<keyword evidence="14 16" id="KW-0486">Methionine biosynthesis</keyword>
<dbReference type="GO" id="GO:0004073">
    <property type="term" value="F:aspartate-semialdehyde dehydrogenase activity"/>
    <property type="evidence" value="ECO:0007669"/>
    <property type="project" value="UniProtKB-UniRule"/>
</dbReference>
<keyword evidence="10 16" id="KW-0521">NADP</keyword>
<dbReference type="UniPathway" id="UPA00050">
    <property type="reaction ID" value="UER00463"/>
</dbReference>
<feature type="binding site" evidence="16">
    <location>
        <position position="277"/>
    </location>
    <ligand>
        <name>substrate</name>
    </ligand>
</feature>
<dbReference type="SMART" id="SM00859">
    <property type="entry name" value="Semialdhyde_dh"/>
    <property type="match status" value="1"/>
</dbReference>
<keyword evidence="12 16" id="KW-0560">Oxidoreductase</keyword>
<organism evidence="19 21">
    <name type="scientific">Xenorhabdus doucetiae</name>
    <dbReference type="NCBI Taxonomy" id="351671"/>
    <lineage>
        <taxon>Bacteria</taxon>
        <taxon>Pseudomonadati</taxon>
        <taxon>Pseudomonadota</taxon>
        <taxon>Gammaproteobacteria</taxon>
        <taxon>Enterobacterales</taxon>
        <taxon>Morganellaceae</taxon>
        <taxon>Xenorhabdus</taxon>
    </lineage>
</organism>
<name>A0A068QM01_9GAMM</name>
<evidence type="ECO:0000256" key="16">
    <source>
        <dbReference type="HAMAP-Rule" id="MF_02121"/>
    </source>
</evidence>
<comment type="function">
    <text evidence="1 16">Catalyzes the NADPH-dependent formation of L-aspartate-semialdehyde (L-ASA) by the reductive dephosphorylation of L-aspartyl-4-phosphate.</text>
</comment>
<feature type="domain" description="Semialdehyde dehydrogenase NAD-binding" evidence="18">
    <location>
        <begin position="4"/>
        <end position="131"/>
    </location>
</feature>
<evidence type="ECO:0000256" key="1">
    <source>
        <dbReference type="ARBA" id="ARBA00002492"/>
    </source>
</evidence>
<dbReference type="InterPro" id="IPR036291">
    <property type="entry name" value="NAD(P)-bd_dom_sf"/>
</dbReference>